<dbReference type="Proteomes" id="UP000267096">
    <property type="component" value="Unassembled WGS sequence"/>
</dbReference>
<dbReference type="GO" id="GO:0005856">
    <property type="term" value="C:cytoskeleton"/>
    <property type="evidence" value="ECO:0007669"/>
    <property type="project" value="UniProtKB-ARBA"/>
</dbReference>
<comment type="similarity">
    <text evidence="1">Belongs to the FAM161 family.</text>
</comment>
<dbReference type="PANTHER" id="PTHR21501">
    <property type="entry name" value="PROTEIN FAM-161"/>
    <property type="match status" value="1"/>
</dbReference>
<keyword evidence="2" id="KW-0175">Coiled coil</keyword>
<keyword evidence="3" id="KW-0472">Membrane</keyword>
<keyword evidence="3" id="KW-1133">Transmembrane helix</keyword>
<dbReference type="InterPro" id="IPR051655">
    <property type="entry name" value="FAM161"/>
</dbReference>
<keyword evidence="5" id="KW-1185">Reference proteome</keyword>
<protein>
    <submittedName>
        <fullName evidence="6">Protein FAM161B</fullName>
    </submittedName>
</protein>
<dbReference type="PANTHER" id="PTHR21501:SF1">
    <property type="entry name" value="PROTEIN FAM-161"/>
    <property type="match status" value="1"/>
</dbReference>
<evidence type="ECO:0000256" key="2">
    <source>
        <dbReference type="ARBA" id="ARBA00023054"/>
    </source>
</evidence>
<dbReference type="GO" id="GO:0044782">
    <property type="term" value="P:cilium organization"/>
    <property type="evidence" value="ECO:0007669"/>
    <property type="project" value="TreeGrafter"/>
</dbReference>
<dbReference type="EMBL" id="UYRR01033689">
    <property type="protein sequence ID" value="VDK59366.1"/>
    <property type="molecule type" value="Genomic_DNA"/>
</dbReference>
<evidence type="ECO:0000313" key="5">
    <source>
        <dbReference type="Proteomes" id="UP000267096"/>
    </source>
</evidence>
<evidence type="ECO:0000313" key="4">
    <source>
        <dbReference type="EMBL" id="VDK59366.1"/>
    </source>
</evidence>
<proteinExistence type="inferred from homology"/>
<evidence type="ECO:0000256" key="1">
    <source>
        <dbReference type="ARBA" id="ARBA00006663"/>
    </source>
</evidence>
<dbReference type="GO" id="GO:0005929">
    <property type="term" value="C:cilium"/>
    <property type="evidence" value="ECO:0007669"/>
    <property type="project" value="TreeGrafter"/>
</dbReference>
<sequence length="519" mass="61273">MMEIDINTAKRLLDQDESRLHDKDFMANLSRLRQQHKQTFSIIESLYNTNVDHHYHHTVAPPHLSTSEYDADMFGNAFKSINSCFYAPFIFFYAHQTLVIMLFGRHNRSMCIIQYPSDYCNRGYLGDQQRSKSMQSLLHSCECWQEEKTVQFTEEEWIPQITVPKPFKMTLRDEKRPIKATYSQKFLNSLMEEKQEQLRENRHATNKLRFKARQVPRSTYEPRYEQLLDDMERVSCLSSVANLQRFKYSPNNIRLQLANECKNLKAREERHHRAIEMSKSARRPFSAVRGASYCHRPLTNYHMRRCASADASEWQRRETFKANDVPLSVYLPPHKDEIQAAFRAKAKAERAIKMIEQSKEPRGMQIPDFKRLHQRLNDKLDKAPVKPTTIAKPFHFESDDRIRSHNVSFAHFCKPTSLSDNPKNLRRRCFSVVNLATADSSAAGAHRVRLNQASLLRNEAIKWRMQKLEAEKNRSRDFWEAVKEDHQIYRQRLRQRLSAEGVVSDDVKRKLEEKRFTTE</sequence>
<keyword evidence="3" id="KW-0812">Transmembrane</keyword>
<reference evidence="4 5" key="2">
    <citation type="submission" date="2018-11" db="EMBL/GenBank/DDBJ databases">
        <authorList>
            <consortium name="Pathogen Informatics"/>
        </authorList>
    </citation>
    <scope>NUCLEOTIDE SEQUENCE [LARGE SCALE GENOMIC DNA]</scope>
</reference>
<feature type="transmembrane region" description="Helical" evidence="3">
    <location>
        <begin position="83"/>
        <end position="104"/>
    </location>
</feature>
<gene>
    <name evidence="4" type="ORF">ASIM_LOCUS17056</name>
</gene>
<dbReference type="OrthoDB" id="2150121at2759"/>
<evidence type="ECO:0000256" key="3">
    <source>
        <dbReference type="SAM" id="Phobius"/>
    </source>
</evidence>
<name>A0A0M3K9K8_ANISI</name>
<evidence type="ECO:0000313" key="6">
    <source>
        <dbReference type="WBParaSite" id="ASIM_0001765201-mRNA-1"/>
    </source>
</evidence>
<dbReference type="AlphaFoldDB" id="A0A0M3K9K8"/>
<organism evidence="6">
    <name type="scientific">Anisakis simplex</name>
    <name type="common">Herring worm</name>
    <dbReference type="NCBI Taxonomy" id="6269"/>
    <lineage>
        <taxon>Eukaryota</taxon>
        <taxon>Metazoa</taxon>
        <taxon>Ecdysozoa</taxon>
        <taxon>Nematoda</taxon>
        <taxon>Chromadorea</taxon>
        <taxon>Rhabditida</taxon>
        <taxon>Spirurina</taxon>
        <taxon>Ascaridomorpha</taxon>
        <taxon>Ascaridoidea</taxon>
        <taxon>Anisakidae</taxon>
        <taxon>Anisakis</taxon>
        <taxon>Anisakis simplex complex</taxon>
    </lineage>
</organism>
<dbReference type="WBParaSite" id="ASIM_0001765201-mRNA-1">
    <property type="protein sequence ID" value="ASIM_0001765201-mRNA-1"/>
    <property type="gene ID" value="ASIM_0001765201"/>
</dbReference>
<dbReference type="InterPro" id="IPR019579">
    <property type="entry name" value="FAM161A/B"/>
</dbReference>
<reference evidence="6" key="1">
    <citation type="submission" date="2017-02" db="UniProtKB">
        <authorList>
            <consortium name="WormBaseParasite"/>
        </authorList>
    </citation>
    <scope>IDENTIFICATION</scope>
</reference>
<dbReference type="Pfam" id="PF10595">
    <property type="entry name" value="FAM161A_B"/>
    <property type="match status" value="1"/>
</dbReference>
<accession>A0A0M3K9K8</accession>